<dbReference type="InterPro" id="IPR018669">
    <property type="entry name" value="Toxin_HigB"/>
</dbReference>
<proteinExistence type="predicted"/>
<dbReference type="GO" id="GO:0110001">
    <property type="term" value="C:toxin-antitoxin complex"/>
    <property type="evidence" value="ECO:0007669"/>
    <property type="project" value="InterPro"/>
</dbReference>
<name>A0A3A6TNI0_9GAMM</name>
<dbReference type="GO" id="GO:0004519">
    <property type="term" value="F:endonuclease activity"/>
    <property type="evidence" value="ECO:0007669"/>
    <property type="project" value="InterPro"/>
</dbReference>
<gene>
    <name evidence="1" type="ORF">D5R81_19665</name>
</gene>
<protein>
    <submittedName>
        <fullName evidence="1">Type II toxin-antitoxin system HigB family toxin</fullName>
    </submittedName>
</protein>
<keyword evidence="2" id="KW-1185">Reference proteome</keyword>
<evidence type="ECO:0000313" key="1">
    <source>
        <dbReference type="EMBL" id="RJY01902.1"/>
    </source>
</evidence>
<dbReference type="Pfam" id="PF09907">
    <property type="entry name" value="HigB_toxin"/>
    <property type="match status" value="1"/>
</dbReference>
<dbReference type="Proteomes" id="UP000273022">
    <property type="component" value="Unassembled WGS sequence"/>
</dbReference>
<organism evidence="1 2">
    <name type="scientific">Parashewanella spongiae</name>
    <dbReference type="NCBI Taxonomy" id="342950"/>
    <lineage>
        <taxon>Bacteria</taxon>
        <taxon>Pseudomonadati</taxon>
        <taxon>Pseudomonadota</taxon>
        <taxon>Gammaproteobacteria</taxon>
        <taxon>Alteromonadales</taxon>
        <taxon>Shewanellaceae</taxon>
        <taxon>Parashewanella</taxon>
    </lineage>
</organism>
<evidence type="ECO:0000313" key="2">
    <source>
        <dbReference type="Proteomes" id="UP000273022"/>
    </source>
</evidence>
<dbReference type="EMBL" id="QYYH01000239">
    <property type="protein sequence ID" value="RJY01902.1"/>
    <property type="molecule type" value="Genomic_DNA"/>
</dbReference>
<accession>A0A3A6TNI0</accession>
<sequence length="106" mass="12521">MHVVKKEAFETAKILHPKYAKAIDDTYKVLDKSKPKNPDELKKLFPSLDNFKYVDKWYVIDIGGKKLRLIAFITFLGDGHFYVRHICTHAEYDKIVDEYRTKSKKK</sequence>
<dbReference type="OrthoDB" id="9799912at2"/>
<reference evidence="1 2" key="1">
    <citation type="submission" date="2018-09" db="EMBL/GenBank/DDBJ databases">
        <title>Phylogeny of the Shewanellaceae, and recommendation for two new genera, Pseudoshewanella and Parashewanella.</title>
        <authorList>
            <person name="Wang G."/>
        </authorList>
    </citation>
    <scope>NUCLEOTIDE SEQUENCE [LARGE SCALE GENOMIC DNA]</scope>
    <source>
        <strain evidence="1 2">KCTC 22492</strain>
    </source>
</reference>
<dbReference type="AlphaFoldDB" id="A0A3A6TNI0"/>
<dbReference type="RefSeq" id="WP_121855262.1">
    <property type="nucleotide sequence ID" value="NZ_CP037952.1"/>
</dbReference>
<comment type="caution">
    <text evidence="1">The sequence shown here is derived from an EMBL/GenBank/DDBJ whole genome shotgun (WGS) entry which is preliminary data.</text>
</comment>
<dbReference type="GO" id="GO:0003723">
    <property type="term" value="F:RNA binding"/>
    <property type="evidence" value="ECO:0007669"/>
    <property type="project" value="InterPro"/>
</dbReference>